<reference evidence="2 3" key="1">
    <citation type="submission" date="2017-05" db="EMBL/GenBank/DDBJ databases">
        <title>Genome of assembly of the Bengalese finch, Lonchura striata domestica.</title>
        <authorList>
            <person name="Colquitt B.M."/>
            <person name="Brainard M.S."/>
        </authorList>
    </citation>
    <scope>NUCLEOTIDE SEQUENCE [LARGE SCALE GENOMIC DNA]</scope>
    <source>
        <strain evidence="2">White83orange57</strain>
    </source>
</reference>
<dbReference type="AlphaFoldDB" id="A0A218V988"/>
<evidence type="ECO:0000256" key="1">
    <source>
        <dbReference type="SAM" id="MobiDB-lite"/>
    </source>
</evidence>
<dbReference type="Proteomes" id="UP000197619">
    <property type="component" value="Unassembled WGS sequence"/>
</dbReference>
<proteinExistence type="predicted"/>
<gene>
    <name evidence="2" type="ORF">RLOC_00003798</name>
</gene>
<evidence type="ECO:0000313" key="3">
    <source>
        <dbReference type="Proteomes" id="UP000197619"/>
    </source>
</evidence>
<evidence type="ECO:0000313" key="2">
    <source>
        <dbReference type="EMBL" id="OWK62281.1"/>
    </source>
</evidence>
<protein>
    <submittedName>
        <fullName evidence="2">Uncharacterized protein</fullName>
    </submittedName>
</protein>
<feature type="region of interest" description="Disordered" evidence="1">
    <location>
        <begin position="1"/>
        <end position="82"/>
    </location>
</feature>
<comment type="caution">
    <text evidence="2">The sequence shown here is derived from an EMBL/GenBank/DDBJ whole genome shotgun (WGS) entry which is preliminary data.</text>
</comment>
<sequence length="82" mass="9037">MPANYTANDRPFSGRQRKSDVAPVTGLRNAPHCLRNPRGRKNPGSLIKRVPGESSGVLEGRAAAEWQEQSRSHSLGKVKHQH</sequence>
<keyword evidence="3" id="KW-1185">Reference proteome</keyword>
<dbReference type="EMBL" id="MUZQ01000029">
    <property type="protein sequence ID" value="OWK62281.1"/>
    <property type="molecule type" value="Genomic_DNA"/>
</dbReference>
<accession>A0A218V988</accession>
<organism evidence="2 3">
    <name type="scientific">Lonchura striata</name>
    <name type="common">white-rumped munia</name>
    <dbReference type="NCBI Taxonomy" id="40157"/>
    <lineage>
        <taxon>Eukaryota</taxon>
        <taxon>Metazoa</taxon>
        <taxon>Chordata</taxon>
        <taxon>Craniata</taxon>
        <taxon>Vertebrata</taxon>
        <taxon>Euteleostomi</taxon>
        <taxon>Archelosauria</taxon>
        <taxon>Archosauria</taxon>
        <taxon>Dinosauria</taxon>
        <taxon>Saurischia</taxon>
        <taxon>Theropoda</taxon>
        <taxon>Coelurosauria</taxon>
        <taxon>Aves</taxon>
        <taxon>Neognathae</taxon>
        <taxon>Neoaves</taxon>
        <taxon>Telluraves</taxon>
        <taxon>Australaves</taxon>
        <taxon>Passeriformes</taxon>
        <taxon>Passeroidea</taxon>
        <taxon>Estrildidae</taxon>
        <taxon>Estrildinae</taxon>
        <taxon>Lonchura</taxon>
    </lineage>
</organism>
<name>A0A218V988_9PASE</name>